<comment type="caution">
    <text evidence="4">The sequence shown here is derived from an EMBL/GenBank/DDBJ whole genome shotgun (WGS) entry which is preliminary data.</text>
</comment>
<evidence type="ECO:0000313" key="5">
    <source>
        <dbReference type="Proteomes" id="UP001212841"/>
    </source>
</evidence>
<dbReference type="GO" id="GO:0005078">
    <property type="term" value="F:MAP-kinase scaffold activity"/>
    <property type="evidence" value="ECO:0007669"/>
    <property type="project" value="TreeGrafter"/>
</dbReference>
<dbReference type="InterPro" id="IPR013724">
    <property type="entry name" value="GIT_SHD"/>
</dbReference>
<dbReference type="Proteomes" id="UP001212841">
    <property type="component" value="Unassembled WGS sequence"/>
</dbReference>
<reference evidence="4" key="1">
    <citation type="submission" date="2020-05" db="EMBL/GenBank/DDBJ databases">
        <title>Phylogenomic resolution of chytrid fungi.</title>
        <authorList>
            <person name="Stajich J.E."/>
            <person name="Amses K."/>
            <person name="Simmons R."/>
            <person name="Seto K."/>
            <person name="Myers J."/>
            <person name="Bonds A."/>
            <person name="Quandt C.A."/>
            <person name="Barry K."/>
            <person name="Liu P."/>
            <person name="Grigoriev I."/>
            <person name="Longcore J.E."/>
            <person name="James T.Y."/>
        </authorList>
    </citation>
    <scope>NUCLEOTIDE SEQUENCE</scope>
    <source>
        <strain evidence="4">JEL0318</strain>
    </source>
</reference>
<evidence type="ECO:0000256" key="1">
    <source>
        <dbReference type="SAM" id="Coils"/>
    </source>
</evidence>
<name>A0AAD5X145_9FUNG</name>
<dbReference type="InterPro" id="IPR056439">
    <property type="entry name" value="VBS_C3G9"/>
</dbReference>
<proteinExistence type="predicted"/>
<keyword evidence="1" id="KW-0175">Coiled coil</keyword>
<evidence type="ECO:0000259" key="3">
    <source>
        <dbReference type="SMART" id="SM00555"/>
    </source>
</evidence>
<feature type="domain" description="GIT Spa2 homology (SHD)" evidence="3">
    <location>
        <begin position="26"/>
        <end position="56"/>
    </location>
</feature>
<dbReference type="Gene3D" id="1.20.5.1700">
    <property type="match status" value="1"/>
</dbReference>
<dbReference type="AlphaFoldDB" id="A0AAD5X145"/>
<dbReference type="Pfam" id="PF23742">
    <property type="entry name" value="VBS_C3G9"/>
    <property type="match status" value="1"/>
</dbReference>
<dbReference type="EMBL" id="JADGJD010001361">
    <property type="protein sequence ID" value="KAJ3043364.1"/>
    <property type="molecule type" value="Genomic_DNA"/>
</dbReference>
<dbReference type="InterPro" id="IPR039892">
    <property type="entry name" value="Spa2/Sph1"/>
</dbReference>
<dbReference type="SMART" id="SM00555">
    <property type="entry name" value="GIT"/>
    <property type="match status" value="1"/>
</dbReference>
<organism evidence="4 5">
    <name type="scientific">Rhizophlyctis rosea</name>
    <dbReference type="NCBI Taxonomy" id="64517"/>
    <lineage>
        <taxon>Eukaryota</taxon>
        <taxon>Fungi</taxon>
        <taxon>Fungi incertae sedis</taxon>
        <taxon>Chytridiomycota</taxon>
        <taxon>Chytridiomycota incertae sedis</taxon>
        <taxon>Chytridiomycetes</taxon>
        <taxon>Rhizophlyctidales</taxon>
        <taxon>Rhizophlyctidaceae</taxon>
        <taxon>Rhizophlyctis</taxon>
    </lineage>
</organism>
<sequence>MKVGAPFGPAPFLPVRDDFHPKRNQARQKLATLPSSRFKDLASDVYFEIERRFPNVVQQYTAKYGDKDLRGSSPQPNGQYEPEPKQVQVVNVNAQPAYVGGGAVHTYDTHHQQHHDERSGQKSADAVNFTSLDNLMADLGSMLTHPKGPNGTDAHLSSEELEKIRKEYESRIDILQRRITELEGDVAEGAGRKDRVAQLEEQLASEQAFASEQASTLSALEAKHKKLKEDFDSLQDDYNNQQQIANDIRSEATNLLEEIRNLSRKNEALLAEKDQDAQTIRQLKEELARAKSGSARSSYEPTRRQTLDTAIDSRDGGDGDEDGIIDRARVTAYQNAVGELLQAARSDTPTSVLVAMKGIVIACKNITEDTEAFEQSSNNLTPDERDNLSDTKNQLSASLTNLMTAAKNHATSYGNADVKDLEGAASDLTATIVGLVKMLRLK</sequence>
<feature type="coiled-coil region" evidence="1">
    <location>
        <begin position="158"/>
        <end position="185"/>
    </location>
</feature>
<protein>
    <submittedName>
        <fullName evidence="4">Component of the polarisome</fullName>
    </submittedName>
</protein>
<accession>A0AAD5X145</accession>
<dbReference type="PANTHER" id="PTHR21601:SF0">
    <property type="entry name" value="PROTEIN SPA2-RELATED"/>
    <property type="match status" value="1"/>
</dbReference>
<feature type="non-terminal residue" evidence="4">
    <location>
        <position position="1"/>
    </location>
</feature>
<dbReference type="Pfam" id="PF08518">
    <property type="entry name" value="GIT_SHD"/>
    <property type="match status" value="1"/>
</dbReference>
<keyword evidence="5" id="KW-1185">Reference proteome</keyword>
<dbReference type="PANTHER" id="PTHR21601">
    <property type="entry name" value="SPA2 PROTEIN"/>
    <property type="match status" value="1"/>
</dbReference>
<evidence type="ECO:0000313" key="4">
    <source>
        <dbReference type="EMBL" id="KAJ3043364.1"/>
    </source>
</evidence>
<evidence type="ECO:0000256" key="2">
    <source>
        <dbReference type="SAM" id="MobiDB-lite"/>
    </source>
</evidence>
<feature type="region of interest" description="Disordered" evidence="2">
    <location>
        <begin position="1"/>
        <end position="30"/>
    </location>
</feature>
<gene>
    <name evidence="4" type="primary">SPA2_1</name>
    <name evidence="4" type="ORF">HK097_001765</name>
</gene>
<feature type="coiled-coil region" evidence="1">
    <location>
        <begin position="210"/>
        <end position="286"/>
    </location>
</feature>